<reference evidence="1 2" key="1">
    <citation type="journal article" date="2023" name="G3 (Bethesda)">
        <title>A chromosome-length genome assembly and annotation of blackberry (Rubus argutus, cv. 'Hillquist').</title>
        <authorList>
            <person name="Bruna T."/>
            <person name="Aryal R."/>
            <person name="Dudchenko O."/>
            <person name="Sargent D.J."/>
            <person name="Mead D."/>
            <person name="Buti M."/>
            <person name="Cavallini A."/>
            <person name="Hytonen T."/>
            <person name="Andres J."/>
            <person name="Pham M."/>
            <person name="Weisz D."/>
            <person name="Mascagni F."/>
            <person name="Usai G."/>
            <person name="Natali L."/>
            <person name="Bassil N."/>
            <person name="Fernandez G.E."/>
            <person name="Lomsadze A."/>
            <person name="Armour M."/>
            <person name="Olukolu B."/>
            <person name="Poorten T."/>
            <person name="Britton C."/>
            <person name="Davik J."/>
            <person name="Ashrafi H."/>
            <person name="Aiden E.L."/>
            <person name="Borodovsky M."/>
            <person name="Worthington M."/>
        </authorList>
    </citation>
    <scope>NUCLEOTIDE SEQUENCE [LARGE SCALE GENOMIC DNA]</scope>
    <source>
        <strain evidence="1">PI 553951</strain>
    </source>
</reference>
<proteinExistence type="predicted"/>
<name>A0AAW1WJR9_RUBAR</name>
<organism evidence="1 2">
    <name type="scientific">Rubus argutus</name>
    <name type="common">Southern blackberry</name>
    <dbReference type="NCBI Taxonomy" id="59490"/>
    <lineage>
        <taxon>Eukaryota</taxon>
        <taxon>Viridiplantae</taxon>
        <taxon>Streptophyta</taxon>
        <taxon>Embryophyta</taxon>
        <taxon>Tracheophyta</taxon>
        <taxon>Spermatophyta</taxon>
        <taxon>Magnoliopsida</taxon>
        <taxon>eudicotyledons</taxon>
        <taxon>Gunneridae</taxon>
        <taxon>Pentapetalae</taxon>
        <taxon>rosids</taxon>
        <taxon>fabids</taxon>
        <taxon>Rosales</taxon>
        <taxon>Rosaceae</taxon>
        <taxon>Rosoideae</taxon>
        <taxon>Rosoideae incertae sedis</taxon>
        <taxon>Rubus</taxon>
    </lineage>
</organism>
<dbReference type="EMBL" id="JBEDUW010000006">
    <property type="protein sequence ID" value="KAK9924184.1"/>
    <property type="molecule type" value="Genomic_DNA"/>
</dbReference>
<evidence type="ECO:0000313" key="1">
    <source>
        <dbReference type="EMBL" id="KAK9924184.1"/>
    </source>
</evidence>
<sequence>MIWVPGEQQRWAQSRGAAWRHRFPERNGGDRGQRLEIEMEVEVELGVIAGGEGLKNGGGAGIGELGRERYVAVVCD</sequence>
<dbReference type="AlphaFoldDB" id="A0AAW1WJR9"/>
<dbReference type="Proteomes" id="UP001457282">
    <property type="component" value="Unassembled WGS sequence"/>
</dbReference>
<protein>
    <submittedName>
        <fullName evidence="1">Uncharacterized protein</fullName>
    </submittedName>
</protein>
<gene>
    <name evidence="1" type="ORF">M0R45_032566</name>
</gene>
<keyword evidence="2" id="KW-1185">Reference proteome</keyword>
<accession>A0AAW1WJR9</accession>
<evidence type="ECO:0000313" key="2">
    <source>
        <dbReference type="Proteomes" id="UP001457282"/>
    </source>
</evidence>
<comment type="caution">
    <text evidence="1">The sequence shown here is derived from an EMBL/GenBank/DDBJ whole genome shotgun (WGS) entry which is preliminary data.</text>
</comment>